<feature type="signal peptide" evidence="2">
    <location>
        <begin position="1"/>
        <end position="17"/>
    </location>
</feature>
<evidence type="ECO:0000256" key="2">
    <source>
        <dbReference type="SAM" id="SignalP"/>
    </source>
</evidence>
<evidence type="ECO:0000313" key="3">
    <source>
        <dbReference type="EMBL" id="KAL0429851.1"/>
    </source>
</evidence>
<feature type="chain" id="PRO_5043441868" description="Secreted protein" evidence="2">
    <location>
        <begin position="18"/>
        <end position="63"/>
    </location>
</feature>
<organism evidence="3">
    <name type="scientific">Sesamum radiatum</name>
    <name type="common">Black benniseed</name>
    <dbReference type="NCBI Taxonomy" id="300843"/>
    <lineage>
        <taxon>Eukaryota</taxon>
        <taxon>Viridiplantae</taxon>
        <taxon>Streptophyta</taxon>
        <taxon>Embryophyta</taxon>
        <taxon>Tracheophyta</taxon>
        <taxon>Spermatophyta</taxon>
        <taxon>Magnoliopsida</taxon>
        <taxon>eudicotyledons</taxon>
        <taxon>Gunneridae</taxon>
        <taxon>Pentapetalae</taxon>
        <taxon>asterids</taxon>
        <taxon>lamiids</taxon>
        <taxon>Lamiales</taxon>
        <taxon>Pedaliaceae</taxon>
        <taxon>Sesamum</taxon>
    </lineage>
</organism>
<sequence length="63" mass="6940">MASTAQSLFALFSSTAAATTTNLRRMYAVRCGPRDNRGPLLKRPNPKHRSNPSNSIPQARLQN</sequence>
<gene>
    <name evidence="3" type="ORF">Sradi_0611100</name>
</gene>
<keyword evidence="2" id="KW-0732">Signal</keyword>
<reference evidence="3" key="1">
    <citation type="submission" date="2020-06" db="EMBL/GenBank/DDBJ databases">
        <authorList>
            <person name="Li T."/>
            <person name="Hu X."/>
            <person name="Zhang T."/>
            <person name="Song X."/>
            <person name="Zhang H."/>
            <person name="Dai N."/>
            <person name="Sheng W."/>
            <person name="Hou X."/>
            <person name="Wei L."/>
        </authorList>
    </citation>
    <scope>NUCLEOTIDE SEQUENCE</scope>
    <source>
        <strain evidence="3">G02</strain>
        <tissue evidence="3">Leaf</tissue>
    </source>
</reference>
<comment type="caution">
    <text evidence="3">The sequence shown here is derived from an EMBL/GenBank/DDBJ whole genome shotgun (WGS) entry which is preliminary data.</text>
</comment>
<protein>
    <recommendedName>
        <fullName evidence="4">Secreted protein</fullName>
    </recommendedName>
</protein>
<evidence type="ECO:0008006" key="4">
    <source>
        <dbReference type="Google" id="ProtNLM"/>
    </source>
</evidence>
<evidence type="ECO:0000256" key="1">
    <source>
        <dbReference type="SAM" id="MobiDB-lite"/>
    </source>
</evidence>
<dbReference type="AlphaFoldDB" id="A0AAW2VPW9"/>
<dbReference type="EMBL" id="JACGWJ010000003">
    <property type="protein sequence ID" value="KAL0429851.1"/>
    <property type="molecule type" value="Genomic_DNA"/>
</dbReference>
<proteinExistence type="predicted"/>
<name>A0AAW2VPW9_SESRA</name>
<accession>A0AAW2VPW9</accession>
<feature type="compositionally biased region" description="Polar residues" evidence="1">
    <location>
        <begin position="51"/>
        <end position="63"/>
    </location>
</feature>
<reference evidence="3" key="2">
    <citation type="journal article" date="2024" name="Plant">
        <title>Genomic evolution and insights into agronomic trait innovations of Sesamum species.</title>
        <authorList>
            <person name="Miao H."/>
            <person name="Wang L."/>
            <person name="Qu L."/>
            <person name="Liu H."/>
            <person name="Sun Y."/>
            <person name="Le M."/>
            <person name="Wang Q."/>
            <person name="Wei S."/>
            <person name="Zheng Y."/>
            <person name="Lin W."/>
            <person name="Duan Y."/>
            <person name="Cao H."/>
            <person name="Xiong S."/>
            <person name="Wang X."/>
            <person name="Wei L."/>
            <person name="Li C."/>
            <person name="Ma Q."/>
            <person name="Ju M."/>
            <person name="Zhao R."/>
            <person name="Li G."/>
            <person name="Mu C."/>
            <person name="Tian Q."/>
            <person name="Mei H."/>
            <person name="Zhang T."/>
            <person name="Gao T."/>
            <person name="Zhang H."/>
        </authorList>
    </citation>
    <scope>NUCLEOTIDE SEQUENCE</scope>
    <source>
        <strain evidence="3">G02</strain>
    </source>
</reference>
<feature type="region of interest" description="Disordered" evidence="1">
    <location>
        <begin position="29"/>
        <end position="63"/>
    </location>
</feature>